<evidence type="ECO:0000313" key="2">
    <source>
        <dbReference type="Proteomes" id="UP000290602"/>
    </source>
</evidence>
<reference evidence="1 2" key="1">
    <citation type="submission" date="2018-08" db="EMBL/GenBank/DDBJ databases">
        <title>Lactobacillus suantsai sp. nov., isolated from traditional fermented suan-tsai in Taiwan.</title>
        <authorList>
            <person name="Huang C.-H."/>
        </authorList>
    </citation>
    <scope>NUCLEOTIDE SEQUENCE [LARGE SCALE GENOMIC DNA]</scope>
    <source>
        <strain evidence="1 2">BCRC 12945</strain>
    </source>
</reference>
<organism evidence="1 2">
    <name type="scientific">Levilactobacillus suantsaii</name>
    <dbReference type="NCBI Taxonomy" id="2292255"/>
    <lineage>
        <taxon>Bacteria</taxon>
        <taxon>Bacillati</taxon>
        <taxon>Bacillota</taxon>
        <taxon>Bacilli</taxon>
        <taxon>Lactobacillales</taxon>
        <taxon>Lactobacillaceae</taxon>
        <taxon>Levilactobacillus</taxon>
    </lineage>
</organism>
<dbReference type="EMBL" id="QXIL01000006">
    <property type="protein sequence ID" value="RXI79075.1"/>
    <property type="molecule type" value="Genomic_DNA"/>
</dbReference>
<dbReference type="AlphaFoldDB" id="A0A4Q0VI53"/>
<dbReference type="Proteomes" id="UP000290602">
    <property type="component" value="Unassembled WGS sequence"/>
</dbReference>
<keyword evidence="2" id="KW-1185">Reference proteome</keyword>
<protein>
    <submittedName>
        <fullName evidence="1">Uncharacterized protein</fullName>
    </submittedName>
</protein>
<proteinExistence type="predicted"/>
<sequence length="105" mass="11957">MSPIETDGDFCKLKQLTDLKRGQSTAFNVTLKNISSQLDATHETFTKNRQLIKNITSSSLLNGSIEGTKHKLNEQHMVIVTGETLFTVIQIEFKIRIKKRNPIRK</sequence>
<gene>
    <name evidence="1" type="ORF">DXH47_04675</name>
</gene>
<accession>A0A4Q0VI53</accession>
<name>A0A4Q0VI53_9LACO</name>
<evidence type="ECO:0000313" key="1">
    <source>
        <dbReference type="EMBL" id="RXI79075.1"/>
    </source>
</evidence>
<comment type="caution">
    <text evidence="1">The sequence shown here is derived from an EMBL/GenBank/DDBJ whole genome shotgun (WGS) entry which is preliminary data.</text>
</comment>